<name>A0A9C9JZT2_UNCW3</name>
<dbReference type="NCBIfam" id="TIGR04183">
    <property type="entry name" value="Por_Secre_tail"/>
    <property type="match status" value="1"/>
</dbReference>
<feature type="domain" description="Secretion system C-terminal sorting" evidence="1">
    <location>
        <begin position="791"/>
        <end position="867"/>
    </location>
</feature>
<sequence length="870" mass="96909">MKRWWFLKLYNLMKIINSSWNMRFSKYAMIIIVCTITFSTAQSEFLIDTNTVYTPASIGQMYPSTAFDGTNYFTVWIDSRGGITGDSLHIYGCRVTPQGTLIDSAGIPISIIVHEVAWVPESPAIAYGDSVFLVVWADYRNWDWDIYGARIDINGNVLDPDGFIISSVPSCYQYYPSVIFGSTNFLVAWWHAGSGVYGCRVTADGQILDPNGFPISINSGNQLAPSVAFDGVNHFVAWQDPRGLGAFDIYGVRVDTAGNILDTTEIHISAADNSQEKPSVVFDGTKYLVTWQDSRWGQFDIYGARVDTAGLVLDSTGIVISDAVNWQENPNVTFNGTDFMVAWLDWRDNQPDIYCARLDTSGLLLDSSGIFISNGMNDTYCPGITSDGNYCLIVWPDIRSWRAHIYGARLNGAGTVLDPEGILFSTALYSQWSSAAAFDGINYFAVWEDYREDEFSNIFGARIDTTGSVLESSGIAICTTSYSLTPAIVYGGLNYLVVWSGISCTRIDTSGALLDSNFIDIGNGYDPSISFDGNNYFVVFKRNIDIYGARIDTSGIVLDSAGFRISPINDVEKYPDVGFDGTNYLVVWQDNRNELFELSDIYGTFVDTTGSVLDTLGFSISALFNIEQSHPSVAFDGNNYLVVWQDSRNDYADIYGARVTQTGVVLDTAGILICGAASAQYKPQIAFDGINFCVNWEDWRGGNYADIYGCHIDTTGFVIDTFIISTKANNQLRPYITKGLNKFLVTFTGFVDSVNNKPANTMRIWCRFLPFVGVEEKTQLAEHRVESSLFIYPNPFQKKCSIKYSLLRKSKVNLSIYDATGKFVKEIVSEIQNAGIYNKTFEVNNLSQGVYFLRLDTENYAKTRKFVFIR</sequence>
<protein>
    <submittedName>
        <fullName evidence="2">T9SS type A sorting domain-containing protein</fullName>
    </submittedName>
</protein>
<dbReference type="AlphaFoldDB" id="A0A9C9JZT2"/>
<evidence type="ECO:0000259" key="1">
    <source>
        <dbReference type="Pfam" id="PF18962"/>
    </source>
</evidence>
<evidence type="ECO:0000313" key="3">
    <source>
        <dbReference type="Proteomes" id="UP000885826"/>
    </source>
</evidence>
<organism evidence="2 3">
    <name type="scientific">candidate division WOR-3 bacterium</name>
    <dbReference type="NCBI Taxonomy" id="2052148"/>
    <lineage>
        <taxon>Bacteria</taxon>
        <taxon>Bacteria division WOR-3</taxon>
    </lineage>
</organism>
<reference evidence="2" key="1">
    <citation type="journal article" date="2020" name="mSystems">
        <title>Genome- and Community-Level Interaction Insights into Carbon Utilization and Element Cycling Functions of Hydrothermarchaeota in Hydrothermal Sediment.</title>
        <authorList>
            <person name="Zhou Z."/>
            <person name="Liu Y."/>
            <person name="Xu W."/>
            <person name="Pan J."/>
            <person name="Luo Z.H."/>
            <person name="Li M."/>
        </authorList>
    </citation>
    <scope>NUCLEOTIDE SEQUENCE</scope>
    <source>
        <strain evidence="2">HyVt-388</strain>
    </source>
</reference>
<dbReference type="Proteomes" id="UP000885826">
    <property type="component" value="Unassembled WGS sequence"/>
</dbReference>
<dbReference type="Gene3D" id="2.60.40.4070">
    <property type="match status" value="1"/>
</dbReference>
<dbReference type="EMBL" id="DRIG01000052">
    <property type="protein sequence ID" value="HEC78432.1"/>
    <property type="molecule type" value="Genomic_DNA"/>
</dbReference>
<gene>
    <name evidence="2" type="ORF">ENI34_04730</name>
</gene>
<accession>A0A9C9JZT2</accession>
<dbReference type="InterPro" id="IPR026444">
    <property type="entry name" value="Secre_tail"/>
</dbReference>
<dbReference type="Pfam" id="PF18962">
    <property type="entry name" value="Por_Secre_tail"/>
    <property type="match status" value="1"/>
</dbReference>
<proteinExistence type="predicted"/>
<evidence type="ECO:0000313" key="2">
    <source>
        <dbReference type="EMBL" id="HEC78432.1"/>
    </source>
</evidence>
<comment type="caution">
    <text evidence="2">The sequence shown here is derived from an EMBL/GenBank/DDBJ whole genome shotgun (WGS) entry which is preliminary data.</text>
</comment>